<organism evidence="1 2">
    <name type="scientific">Potamilus streckersoni</name>
    <dbReference type="NCBI Taxonomy" id="2493646"/>
    <lineage>
        <taxon>Eukaryota</taxon>
        <taxon>Metazoa</taxon>
        <taxon>Spiralia</taxon>
        <taxon>Lophotrochozoa</taxon>
        <taxon>Mollusca</taxon>
        <taxon>Bivalvia</taxon>
        <taxon>Autobranchia</taxon>
        <taxon>Heteroconchia</taxon>
        <taxon>Palaeoheterodonta</taxon>
        <taxon>Unionida</taxon>
        <taxon>Unionoidea</taxon>
        <taxon>Unionidae</taxon>
        <taxon>Ambleminae</taxon>
        <taxon>Lampsilini</taxon>
        <taxon>Potamilus</taxon>
    </lineage>
</organism>
<evidence type="ECO:0000313" key="2">
    <source>
        <dbReference type="Proteomes" id="UP001195483"/>
    </source>
</evidence>
<gene>
    <name evidence="1" type="ORF">CHS0354_029719</name>
</gene>
<reference evidence="1" key="2">
    <citation type="journal article" date="2021" name="Genome Biol. Evol.">
        <title>Developing a high-quality reference genome for a parasitic bivalve with doubly uniparental inheritance (Bivalvia: Unionida).</title>
        <authorList>
            <person name="Smith C.H."/>
        </authorList>
    </citation>
    <scope>NUCLEOTIDE SEQUENCE</scope>
    <source>
        <strain evidence="1">CHS0354</strain>
        <tissue evidence="1">Mantle</tissue>
    </source>
</reference>
<reference evidence="1" key="3">
    <citation type="submission" date="2023-05" db="EMBL/GenBank/DDBJ databases">
        <authorList>
            <person name="Smith C.H."/>
        </authorList>
    </citation>
    <scope>NUCLEOTIDE SEQUENCE</scope>
    <source>
        <strain evidence="1">CHS0354</strain>
        <tissue evidence="1">Mantle</tissue>
    </source>
</reference>
<keyword evidence="2" id="KW-1185">Reference proteome</keyword>
<evidence type="ECO:0000313" key="1">
    <source>
        <dbReference type="EMBL" id="KAK3579411.1"/>
    </source>
</evidence>
<accession>A0AAE0RTR0</accession>
<reference evidence="1" key="1">
    <citation type="journal article" date="2021" name="Genome Biol. Evol.">
        <title>A High-Quality Reference Genome for a Parasitic Bivalve with Doubly Uniparental Inheritance (Bivalvia: Unionida).</title>
        <authorList>
            <person name="Smith C.H."/>
        </authorList>
    </citation>
    <scope>NUCLEOTIDE SEQUENCE</scope>
    <source>
        <strain evidence="1">CHS0354</strain>
    </source>
</reference>
<dbReference type="EMBL" id="JAEAOA010001776">
    <property type="protein sequence ID" value="KAK3579411.1"/>
    <property type="molecule type" value="Genomic_DNA"/>
</dbReference>
<comment type="caution">
    <text evidence="1">The sequence shown here is derived from an EMBL/GenBank/DDBJ whole genome shotgun (WGS) entry which is preliminary data.</text>
</comment>
<name>A0AAE0RTR0_9BIVA</name>
<dbReference type="AlphaFoldDB" id="A0AAE0RTR0"/>
<protein>
    <submittedName>
        <fullName evidence="1">Uncharacterized protein</fullName>
    </submittedName>
</protein>
<dbReference type="Proteomes" id="UP001195483">
    <property type="component" value="Unassembled WGS sequence"/>
</dbReference>
<sequence length="444" mass="49992">MEHAVHQPVMEHLWAGILCVRGHFVCRAQLLSDAPWIRPVIVETCLNLKLKVNLEEGRRWFCNMDQLNAKAEVFQDGCYITVARLQSVDGREQFQKIVTYLERNNSLAAVKVSDGFFLLATEEQINQQLDAKRIKNDKTPFLYCICLSRQPIIIHSGKKPLRNSTFPVASQERTVVNMELSHQEYVDLEISPLIPLSSYLQASNIKEVFSVPNKSAVGVGEGLISSVSLCHGDVAECTDLEHTDMRSISSSLLFTYSLKSASKTRKTRHFHIHKDKEDGTDKSSAKACKENWQCHHDWEKKQASSLFGTSKRTRTKFVKEHISQKNDTFIPIKIKKVSTASSPTKKQKRNMEISCPVATEKNAKMGRIKSWVKANRGKCVSTSSSVTYAQAGLESIQFGVPREVLAMKRIPKKNCVIDRIQDLTKKYCSASELGRVMLGDKGGS</sequence>
<proteinExistence type="predicted"/>